<gene>
    <name evidence="1" type="ORF">FSP39_010843</name>
</gene>
<dbReference type="AlphaFoldDB" id="A0AA88XF38"/>
<accession>A0AA88XF38</accession>
<comment type="caution">
    <text evidence="1">The sequence shown here is derived from an EMBL/GenBank/DDBJ whole genome shotgun (WGS) entry which is preliminary data.</text>
</comment>
<dbReference type="SUPFAM" id="SSF52777">
    <property type="entry name" value="CoA-dependent acyltransferases"/>
    <property type="match status" value="1"/>
</dbReference>
<dbReference type="EMBL" id="VSWD01000013">
    <property type="protein sequence ID" value="KAK3084268.1"/>
    <property type="molecule type" value="Genomic_DNA"/>
</dbReference>
<dbReference type="InterPro" id="IPR052058">
    <property type="entry name" value="Alcohol_O-acetyltransferase"/>
</dbReference>
<dbReference type="Gene3D" id="3.30.559.10">
    <property type="entry name" value="Chloramphenicol acetyltransferase-like domain"/>
    <property type="match status" value="1"/>
</dbReference>
<evidence type="ECO:0000313" key="1">
    <source>
        <dbReference type="EMBL" id="KAK3084268.1"/>
    </source>
</evidence>
<dbReference type="PANTHER" id="PTHR28037">
    <property type="entry name" value="ALCOHOL O-ACETYLTRANSFERASE 1-RELATED"/>
    <property type="match status" value="1"/>
</dbReference>
<dbReference type="InterPro" id="IPR023213">
    <property type="entry name" value="CAT-like_dom_sf"/>
</dbReference>
<dbReference type="Gene3D" id="3.30.559.30">
    <property type="entry name" value="Nonribosomal peptide synthetase, condensation domain"/>
    <property type="match status" value="1"/>
</dbReference>
<sequence length="456" mass="52473">MNGSDIYNEYFEFKTNKELTDEDLNVGLSLWIKRHSWLRASIKDGGGDDVLQRYLLFEGQVVTTDVLSKVQCSEEKLGEVARDHFKLIMDSIERAPLWRLVQIQPYNKIGVIEGNNHKWNTDFTHRWLFVNHHIVSDGIYIMMLIQDLLFYLEHAQERSLSLEDIEELPFPPAIEDLLPRLEESKLLLPPLSTQIKSELYALEAYESKFSTEIRSLANSPEVTLHKEMKLDCDQTKLFHQLCKLNSTTITGLSLAVVVYAFANLLKDNLSSDITNVVIPVIYTVDLRRYISDETYSKFFPGCASLHMSLHIRVNIQNANVSMADIMDTATMISSEISRAVKSKEPIKLFRNIVDDDLRSSHSKTKDPFVIYFANAMNMDNIVTSNRYRSFKLHKFKVLTHVGVEDMPVFSIIVWTRESQFTLESLAAANYTSVTTHSLFSHHINDIFKLLTFIECN</sequence>
<keyword evidence="2" id="KW-1185">Reference proteome</keyword>
<evidence type="ECO:0008006" key="3">
    <source>
        <dbReference type="Google" id="ProtNLM"/>
    </source>
</evidence>
<dbReference type="PANTHER" id="PTHR28037:SF1">
    <property type="entry name" value="ALCOHOL O-ACETYLTRANSFERASE 1-RELATED"/>
    <property type="match status" value="1"/>
</dbReference>
<dbReference type="Proteomes" id="UP001186944">
    <property type="component" value="Unassembled WGS sequence"/>
</dbReference>
<protein>
    <recommendedName>
        <fullName evidence="3">Condensation domain-containing protein</fullName>
    </recommendedName>
</protein>
<reference evidence="1" key="1">
    <citation type="submission" date="2019-08" db="EMBL/GenBank/DDBJ databases">
        <title>The improved chromosome-level genome for the pearl oyster Pinctada fucata martensii using PacBio sequencing and Hi-C.</title>
        <authorList>
            <person name="Zheng Z."/>
        </authorList>
    </citation>
    <scope>NUCLEOTIDE SEQUENCE</scope>
    <source>
        <strain evidence="1">ZZ-2019</strain>
        <tissue evidence="1">Adductor muscle</tissue>
    </source>
</reference>
<proteinExistence type="predicted"/>
<evidence type="ECO:0000313" key="2">
    <source>
        <dbReference type="Proteomes" id="UP001186944"/>
    </source>
</evidence>
<name>A0AA88XF38_PINIB</name>
<organism evidence="1 2">
    <name type="scientific">Pinctada imbricata</name>
    <name type="common">Atlantic pearl-oyster</name>
    <name type="synonym">Pinctada martensii</name>
    <dbReference type="NCBI Taxonomy" id="66713"/>
    <lineage>
        <taxon>Eukaryota</taxon>
        <taxon>Metazoa</taxon>
        <taxon>Spiralia</taxon>
        <taxon>Lophotrochozoa</taxon>
        <taxon>Mollusca</taxon>
        <taxon>Bivalvia</taxon>
        <taxon>Autobranchia</taxon>
        <taxon>Pteriomorphia</taxon>
        <taxon>Pterioida</taxon>
        <taxon>Pterioidea</taxon>
        <taxon>Pteriidae</taxon>
        <taxon>Pinctada</taxon>
    </lineage>
</organism>